<sequence>MSQNRTRAKEATWTGAPVYYIYACSLSPSLPLRLLPSMSTPLDDTIRGWTMDLNIPGLTLVDPTTVAPLATIRADQTTEAAPPLPTRSQVAPFLAARVFDPPSVANPTTDDPESLPLDPPAINTPENVNDLESALPESSTSKAALEAEVDNATEFCTSMVISPWGFPVLRQNKTSCRKKTTHFFRTDAATPIAQPPILHTSCPPQVGDVFLHCVLNQGLQIWVLTVVGSKREVDWTHVIFPHRTHHPLDRNLILSFPSGRLSDVKPSWVKAKTASNHKQLPPIYELVCGAIALESYAGGSGVQAYGRI</sequence>
<dbReference type="Proteomes" id="UP000736335">
    <property type="component" value="Unassembled WGS sequence"/>
</dbReference>
<dbReference type="EMBL" id="WIUZ02000015">
    <property type="protein sequence ID" value="KAF9780916.1"/>
    <property type="molecule type" value="Genomic_DNA"/>
</dbReference>
<comment type="caution">
    <text evidence="2">The sequence shown here is derived from an EMBL/GenBank/DDBJ whole genome shotgun (WGS) entry which is preliminary data.</text>
</comment>
<dbReference type="AlphaFoldDB" id="A0A9P6H7H1"/>
<accession>A0A9P6H7H1</accession>
<organism evidence="2 4">
    <name type="scientific">Thelephora terrestris</name>
    <dbReference type="NCBI Taxonomy" id="56493"/>
    <lineage>
        <taxon>Eukaryota</taxon>
        <taxon>Fungi</taxon>
        <taxon>Dikarya</taxon>
        <taxon>Basidiomycota</taxon>
        <taxon>Agaricomycotina</taxon>
        <taxon>Agaricomycetes</taxon>
        <taxon>Thelephorales</taxon>
        <taxon>Thelephoraceae</taxon>
        <taxon>Thelephora</taxon>
    </lineage>
</organism>
<feature type="region of interest" description="Disordered" evidence="1">
    <location>
        <begin position="101"/>
        <end position="128"/>
    </location>
</feature>
<reference evidence="2" key="2">
    <citation type="submission" date="2020-11" db="EMBL/GenBank/DDBJ databases">
        <authorList>
            <consortium name="DOE Joint Genome Institute"/>
            <person name="Kuo A."/>
            <person name="Miyauchi S."/>
            <person name="Kiss E."/>
            <person name="Drula E."/>
            <person name="Kohler A."/>
            <person name="Sanchez-Garcia M."/>
            <person name="Andreopoulos B."/>
            <person name="Barry K.W."/>
            <person name="Bonito G."/>
            <person name="Buee M."/>
            <person name="Carver A."/>
            <person name="Chen C."/>
            <person name="Cichocki N."/>
            <person name="Clum A."/>
            <person name="Culley D."/>
            <person name="Crous P.W."/>
            <person name="Fauchery L."/>
            <person name="Girlanda M."/>
            <person name="Hayes R."/>
            <person name="Keri Z."/>
            <person name="Labutti K."/>
            <person name="Lipzen A."/>
            <person name="Lombard V."/>
            <person name="Magnuson J."/>
            <person name="Maillard F."/>
            <person name="Morin E."/>
            <person name="Murat C."/>
            <person name="Nolan M."/>
            <person name="Ohm R."/>
            <person name="Pangilinan J."/>
            <person name="Pereira M."/>
            <person name="Perotto S."/>
            <person name="Peter M."/>
            <person name="Riley R."/>
            <person name="Sitrit Y."/>
            <person name="Stielow B."/>
            <person name="Szollosi G."/>
            <person name="Zifcakova L."/>
            <person name="Stursova M."/>
            <person name="Spatafora J.W."/>
            <person name="Tedersoo L."/>
            <person name="Vaario L.-M."/>
            <person name="Yamada A."/>
            <person name="Yan M."/>
            <person name="Wang P."/>
            <person name="Xu J."/>
            <person name="Bruns T."/>
            <person name="Baldrian P."/>
            <person name="Vilgalys R."/>
            <person name="Henrissat B."/>
            <person name="Grigoriev I.V."/>
            <person name="Hibbett D."/>
            <person name="Nagy L.G."/>
            <person name="Martin F.M."/>
        </authorList>
    </citation>
    <scope>NUCLEOTIDE SEQUENCE</scope>
    <source>
        <strain evidence="2">UH-Tt-Lm1</strain>
    </source>
</reference>
<evidence type="ECO:0000313" key="3">
    <source>
        <dbReference type="EMBL" id="KAF9780945.1"/>
    </source>
</evidence>
<reference evidence="2" key="1">
    <citation type="journal article" date="2020" name="Nat. Commun.">
        <title>Large-scale genome sequencing of mycorrhizal fungi provides insights into the early evolution of symbiotic traits.</title>
        <authorList>
            <person name="Miyauchi S."/>
            <person name="Kiss E."/>
            <person name="Kuo A."/>
            <person name="Drula E."/>
            <person name="Kohler A."/>
            <person name="Sanchez-Garcia M."/>
            <person name="Morin E."/>
            <person name="Andreopoulos B."/>
            <person name="Barry K.W."/>
            <person name="Bonito G."/>
            <person name="Buee M."/>
            <person name="Carver A."/>
            <person name="Chen C."/>
            <person name="Cichocki N."/>
            <person name="Clum A."/>
            <person name="Culley D."/>
            <person name="Crous P.W."/>
            <person name="Fauchery L."/>
            <person name="Girlanda M."/>
            <person name="Hayes R.D."/>
            <person name="Keri Z."/>
            <person name="LaButti K."/>
            <person name="Lipzen A."/>
            <person name="Lombard V."/>
            <person name="Magnuson J."/>
            <person name="Maillard F."/>
            <person name="Murat C."/>
            <person name="Nolan M."/>
            <person name="Ohm R.A."/>
            <person name="Pangilinan J."/>
            <person name="Pereira M.F."/>
            <person name="Perotto S."/>
            <person name="Peter M."/>
            <person name="Pfister S."/>
            <person name="Riley R."/>
            <person name="Sitrit Y."/>
            <person name="Stielow J.B."/>
            <person name="Szollosi G."/>
            <person name="Zifcakova L."/>
            <person name="Stursova M."/>
            <person name="Spatafora J.W."/>
            <person name="Tedersoo L."/>
            <person name="Vaario L.M."/>
            <person name="Yamada A."/>
            <person name="Yan M."/>
            <person name="Wang P."/>
            <person name="Xu J."/>
            <person name="Bruns T."/>
            <person name="Baldrian P."/>
            <person name="Vilgalys R."/>
            <person name="Dunand C."/>
            <person name="Henrissat B."/>
            <person name="Grigoriev I.V."/>
            <person name="Hibbett D."/>
            <person name="Nagy L.G."/>
            <person name="Martin F.M."/>
        </authorList>
    </citation>
    <scope>NUCLEOTIDE SEQUENCE</scope>
    <source>
        <strain evidence="2">UH-Tt-Lm1</strain>
    </source>
</reference>
<protein>
    <submittedName>
        <fullName evidence="2">Uncharacterized protein</fullName>
    </submittedName>
</protein>
<keyword evidence="4" id="KW-1185">Reference proteome</keyword>
<evidence type="ECO:0000313" key="2">
    <source>
        <dbReference type="EMBL" id="KAF9780916.1"/>
    </source>
</evidence>
<dbReference type="EMBL" id="WIUZ02000015">
    <property type="protein sequence ID" value="KAF9780945.1"/>
    <property type="molecule type" value="Genomic_DNA"/>
</dbReference>
<evidence type="ECO:0000313" key="4">
    <source>
        <dbReference type="Proteomes" id="UP000736335"/>
    </source>
</evidence>
<proteinExistence type="predicted"/>
<name>A0A9P6H7H1_9AGAM</name>
<gene>
    <name evidence="2" type="ORF">BJ322DRAFT_1112303</name>
    <name evidence="3" type="ORF">BJ322DRAFT_1112327</name>
</gene>
<evidence type="ECO:0000256" key="1">
    <source>
        <dbReference type="SAM" id="MobiDB-lite"/>
    </source>
</evidence>
<dbReference type="OrthoDB" id="3144418at2759"/>